<keyword evidence="1" id="KW-0812">Transmembrane</keyword>
<proteinExistence type="predicted"/>
<keyword evidence="1" id="KW-1133">Transmembrane helix</keyword>
<dbReference type="RefSeq" id="WP_040750853.1">
    <property type="nucleotide sequence ID" value="NZ_JACHIT010000002.1"/>
</dbReference>
<name>A0A7W9UKF2_9NOCA</name>
<evidence type="ECO:0000313" key="3">
    <source>
        <dbReference type="Proteomes" id="UP000540412"/>
    </source>
</evidence>
<comment type="caution">
    <text evidence="2">The sequence shown here is derived from an EMBL/GenBank/DDBJ whole genome shotgun (WGS) entry which is preliminary data.</text>
</comment>
<accession>A0A7W9UKF2</accession>
<feature type="transmembrane region" description="Helical" evidence="1">
    <location>
        <begin position="56"/>
        <end position="80"/>
    </location>
</feature>
<dbReference type="AlphaFoldDB" id="A0A7W9UKF2"/>
<organism evidence="2 3">
    <name type="scientific">Nocardia transvalensis</name>
    <dbReference type="NCBI Taxonomy" id="37333"/>
    <lineage>
        <taxon>Bacteria</taxon>
        <taxon>Bacillati</taxon>
        <taxon>Actinomycetota</taxon>
        <taxon>Actinomycetes</taxon>
        <taxon>Mycobacteriales</taxon>
        <taxon>Nocardiaceae</taxon>
        <taxon>Nocardia</taxon>
    </lineage>
</organism>
<feature type="transmembrane region" description="Helical" evidence="1">
    <location>
        <begin position="21"/>
        <end position="44"/>
    </location>
</feature>
<gene>
    <name evidence="2" type="ORF">BJY24_005159</name>
</gene>
<protein>
    <submittedName>
        <fullName evidence="2">Uncharacterized protein</fullName>
    </submittedName>
</protein>
<evidence type="ECO:0000256" key="1">
    <source>
        <dbReference type="SAM" id="Phobius"/>
    </source>
</evidence>
<reference evidence="2 3" key="1">
    <citation type="submission" date="2020-08" db="EMBL/GenBank/DDBJ databases">
        <title>Sequencing the genomes of 1000 actinobacteria strains.</title>
        <authorList>
            <person name="Klenk H.-P."/>
        </authorList>
    </citation>
    <scope>NUCLEOTIDE SEQUENCE [LARGE SCALE GENOMIC DNA]</scope>
    <source>
        <strain evidence="2 3">DSM 43582</strain>
    </source>
</reference>
<dbReference type="Proteomes" id="UP000540412">
    <property type="component" value="Unassembled WGS sequence"/>
</dbReference>
<keyword evidence="3" id="KW-1185">Reference proteome</keyword>
<sequence>MKANADHDVRERRSYTPEFPVTVGLVLLIPALASVGPVSAALLIRHRNAEAVASSALLAGTVATCVVLVVAALVAFLAAWRQARLPEPARVGATGGGRRANHRRSP</sequence>
<keyword evidence="1" id="KW-0472">Membrane</keyword>
<evidence type="ECO:0000313" key="2">
    <source>
        <dbReference type="EMBL" id="MBB5916247.1"/>
    </source>
</evidence>
<dbReference type="EMBL" id="JACHIT010000002">
    <property type="protein sequence ID" value="MBB5916247.1"/>
    <property type="molecule type" value="Genomic_DNA"/>
</dbReference>